<sequence>MQVRIGLVVTALLFSLASQADERELGEVFVDAAGSEQKLEFIGGGNRPVGNTMVDKDSVYQDKNQTDPTEFGAGLKFNATEDFSISVEAGGEVIDDQAIEVDSGSVVFELSY</sequence>
<evidence type="ECO:0000313" key="3">
    <source>
        <dbReference type="Proteomes" id="UP000287563"/>
    </source>
</evidence>
<keyword evidence="1" id="KW-0732">Signal</keyword>
<dbReference type="AlphaFoldDB" id="A0A444JSS0"/>
<proteinExistence type="predicted"/>
<name>A0A444JSS0_9GAMM</name>
<dbReference type="EMBL" id="RJLM01000002">
    <property type="protein sequence ID" value="RWX56103.1"/>
    <property type="molecule type" value="Genomic_DNA"/>
</dbReference>
<organism evidence="2 3">
    <name type="scientific">Photobacterium chitinilyticum</name>
    <dbReference type="NCBI Taxonomy" id="2485123"/>
    <lineage>
        <taxon>Bacteria</taxon>
        <taxon>Pseudomonadati</taxon>
        <taxon>Pseudomonadota</taxon>
        <taxon>Gammaproteobacteria</taxon>
        <taxon>Vibrionales</taxon>
        <taxon>Vibrionaceae</taxon>
        <taxon>Photobacterium</taxon>
    </lineage>
</organism>
<dbReference type="Proteomes" id="UP000287563">
    <property type="component" value="Unassembled WGS sequence"/>
</dbReference>
<evidence type="ECO:0008006" key="4">
    <source>
        <dbReference type="Google" id="ProtNLM"/>
    </source>
</evidence>
<accession>A0A444JSS0</accession>
<keyword evidence="3" id="KW-1185">Reference proteome</keyword>
<comment type="caution">
    <text evidence="2">The sequence shown here is derived from an EMBL/GenBank/DDBJ whole genome shotgun (WGS) entry which is preliminary data.</text>
</comment>
<gene>
    <name evidence="2" type="ORF">EDI28_07375</name>
</gene>
<evidence type="ECO:0000313" key="2">
    <source>
        <dbReference type="EMBL" id="RWX56103.1"/>
    </source>
</evidence>
<protein>
    <recommendedName>
        <fullName evidence="4">Porin</fullName>
    </recommendedName>
</protein>
<evidence type="ECO:0000256" key="1">
    <source>
        <dbReference type="SAM" id="SignalP"/>
    </source>
</evidence>
<feature type="signal peptide" evidence="1">
    <location>
        <begin position="1"/>
        <end position="20"/>
    </location>
</feature>
<reference evidence="2 3" key="1">
    <citation type="submission" date="2018-11" db="EMBL/GenBank/DDBJ databases">
        <title>Photobacterium sp. BEI247 sp. nov., a marine bacterium isolated from Yongle Blue Hole in the South China Sea.</title>
        <authorList>
            <person name="Wang X."/>
        </authorList>
    </citation>
    <scope>NUCLEOTIDE SEQUENCE [LARGE SCALE GENOMIC DNA]</scope>
    <source>
        <strain evidence="3">BEI247</strain>
    </source>
</reference>
<feature type="chain" id="PRO_5019411085" description="Porin" evidence="1">
    <location>
        <begin position="21"/>
        <end position="112"/>
    </location>
</feature>